<dbReference type="AlphaFoldDB" id="A0AAV8CBI4"/>
<proteinExistence type="predicted"/>
<keyword evidence="3" id="KW-1185">Reference proteome</keyword>
<dbReference type="SUPFAM" id="SSF56672">
    <property type="entry name" value="DNA/RNA polymerases"/>
    <property type="match status" value="1"/>
</dbReference>
<dbReference type="InterPro" id="IPR000477">
    <property type="entry name" value="RT_dom"/>
</dbReference>
<dbReference type="InterPro" id="IPR043502">
    <property type="entry name" value="DNA/RNA_pol_sf"/>
</dbReference>
<dbReference type="EMBL" id="JAMFTS010000005">
    <property type="protein sequence ID" value="KAJ4753127.1"/>
    <property type="molecule type" value="Genomic_DNA"/>
</dbReference>
<dbReference type="CDD" id="cd01650">
    <property type="entry name" value="RT_nLTR_like"/>
    <property type="match status" value="1"/>
</dbReference>
<evidence type="ECO:0000313" key="2">
    <source>
        <dbReference type="EMBL" id="KAJ4753127.1"/>
    </source>
</evidence>
<accession>A0AAV8CBI4</accession>
<sequence length="804" mass="91273">MRKKYVTSLIVDGELLVNPIHILQAFTNFYKNLLGKSVPAFPCNLQALYGQQPSYLQLEEPFTPHEVHRAVLTLAKNKASGPDGLPNEFAREKWGVVGHDIMRIFEDLYSFNLNLAGLNLANIILLPKTQIATSLSSYRLISIINYIPKLIAKVLASRLGQHINAMISPSQTGFIKGRLIHENFLTAREIIAHLCTCKEPAIMVKLDFYKAFDTVNWTFLLNVLTVLGVPPKFIAWVELLLTTASSAVLLNNLTGEVFRHQQGLRQGDPLSPFLFIMVADVLSKMCQAAAISIPFRLSNRLRYPFQVLQYADDTLIFCTVKGKAVQSLKLVLATFSLCSGLNLNLNKSSFVPLNLSPAQINSVTSILNCDMAQLPLSYLGLPLTTNRPTRDVYHQLIEKIERKLAGWKNKLLSRAGRLTLVTSVMTSIPIFFMSVFKLPSWVIKTIDKLRRNFLWGRSPGAATGIPLLAWDRVCLPKPLGGMGVLNLKLLNISLLLKWLWRLFDVQNSQWAVLTRSMLASRSHTSPLTWTARGSFFWKDLMTLRHIFSISTYFTLGDGKDALFWLSDWGNGRLNFFNCTSKSFKPYVTVYKVCQHLSSSLQAPWNRDVHNAVLYLSSITTSDTRDTCFWKWNSSGCFTVKSAYKALAFAGKIDFQAALIWRAKLPPSIRIFTFLLFQDRLLTQDALLKRNILLQPGCSLCEATCLETATHLFCLCPYTQELWSKVNNLFPSFQFLRHTDIKQLIFEAVCNVRFNRNHTKSVLFCTVLWATWLERNNRIFRGAARNTEALLHWVVSQQELFLKFC</sequence>
<dbReference type="GO" id="GO:0003964">
    <property type="term" value="F:RNA-directed DNA polymerase activity"/>
    <property type="evidence" value="ECO:0007669"/>
    <property type="project" value="UniProtKB-KW"/>
</dbReference>
<keyword evidence="2" id="KW-0808">Transferase</keyword>
<dbReference type="Pfam" id="PF00078">
    <property type="entry name" value="RVT_1"/>
    <property type="match status" value="1"/>
</dbReference>
<dbReference type="PROSITE" id="PS50878">
    <property type="entry name" value="RT_POL"/>
    <property type="match status" value="1"/>
</dbReference>
<name>A0AAV8CBI4_9POAL</name>
<reference evidence="2" key="1">
    <citation type="submission" date="2022-08" db="EMBL/GenBank/DDBJ databases">
        <authorList>
            <person name="Marques A."/>
        </authorList>
    </citation>
    <scope>NUCLEOTIDE SEQUENCE</scope>
    <source>
        <strain evidence="2">RhyPub2mFocal</strain>
        <tissue evidence="2">Leaves</tissue>
    </source>
</reference>
<dbReference type="PANTHER" id="PTHR33116:SF78">
    <property type="entry name" value="OS12G0587133 PROTEIN"/>
    <property type="match status" value="1"/>
</dbReference>
<dbReference type="Pfam" id="PF13966">
    <property type="entry name" value="zf-RVT"/>
    <property type="match status" value="1"/>
</dbReference>
<gene>
    <name evidence="2" type="ORF">LUZ62_087532</name>
</gene>
<dbReference type="Proteomes" id="UP001140206">
    <property type="component" value="Chromosome 5"/>
</dbReference>
<keyword evidence="2" id="KW-0695">RNA-directed DNA polymerase</keyword>
<dbReference type="InterPro" id="IPR026960">
    <property type="entry name" value="RVT-Znf"/>
</dbReference>
<organism evidence="2 3">
    <name type="scientific">Rhynchospora pubera</name>
    <dbReference type="NCBI Taxonomy" id="906938"/>
    <lineage>
        <taxon>Eukaryota</taxon>
        <taxon>Viridiplantae</taxon>
        <taxon>Streptophyta</taxon>
        <taxon>Embryophyta</taxon>
        <taxon>Tracheophyta</taxon>
        <taxon>Spermatophyta</taxon>
        <taxon>Magnoliopsida</taxon>
        <taxon>Liliopsida</taxon>
        <taxon>Poales</taxon>
        <taxon>Cyperaceae</taxon>
        <taxon>Cyperoideae</taxon>
        <taxon>Rhynchosporeae</taxon>
        <taxon>Rhynchospora</taxon>
    </lineage>
</organism>
<feature type="domain" description="Reverse transcriptase" evidence="1">
    <location>
        <begin position="107"/>
        <end position="383"/>
    </location>
</feature>
<protein>
    <submittedName>
        <fullName evidence="2">RNA-directed DNA polymerase (Reverse transcriptase)-related family protein</fullName>
    </submittedName>
</protein>
<comment type="caution">
    <text evidence="2">The sequence shown here is derived from an EMBL/GenBank/DDBJ whole genome shotgun (WGS) entry which is preliminary data.</text>
</comment>
<keyword evidence="2" id="KW-0548">Nucleotidyltransferase</keyword>
<evidence type="ECO:0000313" key="3">
    <source>
        <dbReference type="Proteomes" id="UP001140206"/>
    </source>
</evidence>
<evidence type="ECO:0000259" key="1">
    <source>
        <dbReference type="PROSITE" id="PS50878"/>
    </source>
</evidence>
<dbReference type="PANTHER" id="PTHR33116">
    <property type="entry name" value="REVERSE TRANSCRIPTASE ZINC-BINDING DOMAIN-CONTAINING PROTEIN-RELATED-RELATED"/>
    <property type="match status" value="1"/>
</dbReference>